<comment type="caution">
    <text evidence="1">The sequence shown here is derived from an EMBL/GenBank/DDBJ whole genome shotgun (WGS) entry which is preliminary data.</text>
</comment>
<dbReference type="RefSeq" id="WP_141609525.1">
    <property type="nucleotide sequence ID" value="NZ_VIGC02000008.1"/>
</dbReference>
<dbReference type="InParanoid" id="A0A540VI02"/>
<dbReference type="EMBL" id="VIGC01000008">
    <property type="protein sequence ID" value="TQE96380.1"/>
    <property type="molecule type" value="Genomic_DNA"/>
</dbReference>
<dbReference type="InterPro" id="IPR026002">
    <property type="entry name" value="ATC_hydrolase-like"/>
</dbReference>
<evidence type="ECO:0000313" key="2">
    <source>
        <dbReference type="Proteomes" id="UP000317371"/>
    </source>
</evidence>
<dbReference type="AlphaFoldDB" id="A0A540VI02"/>
<protein>
    <recommendedName>
        <fullName evidence="3">L-2-amino-thiazoline-4-carboxylic acid hydrolase</fullName>
    </recommendedName>
</protein>
<reference evidence="1 2" key="1">
    <citation type="submission" date="2019-06" db="EMBL/GenBank/DDBJ databases">
        <title>Genome sequence of Litorilinea aerophila BAA-2444.</title>
        <authorList>
            <person name="Maclea K.S."/>
            <person name="Maurais E.G."/>
            <person name="Iannazzi L.C."/>
        </authorList>
    </citation>
    <scope>NUCLEOTIDE SEQUENCE [LARGE SCALE GENOMIC DNA]</scope>
    <source>
        <strain evidence="1 2">ATCC BAA-2444</strain>
    </source>
</reference>
<name>A0A540VI02_9CHLR</name>
<keyword evidence="2" id="KW-1185">Reference proteome</keyword>
<evidence type="ECO:0008006" key="3">
    <source>
        <dbReference type="Google" id="ProtNLM"/>
    </source>
</evidence>
<dbReference type="OrthoDB" id="1495276at2"/>
<gene>
    <name evidence="1" type="ORF">FKZ61_07770</name>
</gene>
<sequence length="267" mass="30161">MNLTRMGVGLAGVGLAAFVLRQAWRTADSVRWLEILARPTVRQAARRVLLERNRNRQHPEQGRFTGADVNQILAETWQRYRVLAAAGSPLGTAEPTPGSRLTVLLACLSLACLQTLLNRGLDRAYAVELCADMAWHICQRWARLPDHGIRLIARTPLQRLRMNVELFLRFPFNPPGYIVERLSDAGDVAFNIRRCPIAEYFQAHDAVDLCTASWCNLDYALAERWGGRLERKGTLAWGDACCDFRFLPEKNRDTPRTASKSRQKFGG</sequence>
<proteinExistence type="predicted"/>
<accession>A0A540VI02</accession>
<dbReference type="Pfam" id="PF14196">
    <property type="entry name" value="ATC_hydrolase"/>
    <property type="match status" value="1"/>
</dbReference>
<organism evidence="1 2">
    <name type="scientific">Litorilinea aerophila</name>
    <dbReference type="NCBI Taxonomy" id="1204385"/>
    <lineage>
        <taxon>Bacteria</taxon>
        <taxon>Bacillati</taxon>
        <taxon>Chloroflexota</taxon>
        <taxon>Caldilineae</taxon>
        <taxon>Caldilineales</taxon>
        <taxon>Caldilineaceae</taxon>
        <taxon>Litorilinea</taxon>
    </lineage>
</organism>
<dbReference type="Proteomes" id="UP000317371">
    <property type="component" value="Unassembled WGS sequence"/>
</dbReference>
<evidence type="ECO:0000313" key="1">
    <source>
        <dbReference type="EMBL" id="TQE96380.1"/>
    </source>
</evidence>